<dbReference type="PANTHER" id="PTHR24388">
    <property type="entry name" value="ZINC FINGER PROTEIN"/>
    <property type="match status" value="1"/>
</dbReference>
<evidence type="ECO:0000256" key="8">
    <source>
        <dbReference type="ARBA" id="ARBA00037948"/>
    </source>
</evidence>
<evidence type="ECO:0000256" key="7">
    <source>
        <dbReference type="ARBA" id="ARBA00023242"/>
    </source>
</evidence>
<name>A0A836K8M5_9HYME</name>
<keyword evidence="5" id="KW-0862">Zinc</keyword>
<dbReference type="SMART" id="SM00355">
    <property type="entry name" value="ZnF_C2H2"/>
    <property type="match status" value="4"/>
</dbReference>
<dbReference type="EMBL" id="JAANIB010003178">
    <property type="protein sequence ID" value="KAG5338444.1"/>
    <property type="molecule type" value="Genomic_DNA"/>
</dbReference>
<keyword evidence="7" id="KW-0539">Nucleus</keyword>
<comment type="caution">
    <text evidence="12">The sequence shown here is derived from an EMBL/GenBank/DDBJ whole genome shotgun (WGS) entry which is preliminary data.</text>
</comment>
<keyword evidence="4 9" id="KW-0863">Zinc-finger</keyword>
<feature type="domain" description="C2H2-type" evidence="11">
    <location>
        <begin position="520"/>
        <end position="548"/>
    </location>
</feature>
<evidence type="ECO:0000256" key="4">
    <source>
        <dbReference type="ARBA" id="ARBA00022771"/>
    </source>
</evidence>
<evidence type="ECO:0000256" key="1">
    <source>
        <dbReference type="ARBA" id="ARBA00004123"/>
    </source>
</evidence>
<sequence>MVKLAYSPLSKLASTDIMSNICPNNMIKPTLSEVLQSDSVKRLFNQPDLIIKTIPSSLESGNEFWHKRNGMNSTSNHTTVSEISIFPVGTADEEKEDANLLPSKIKHKKSEIALLPIKKKSCGHYQPCENIICDVTVQQYVDKDCVSPMLALSIEENEINAPVEKHCRNKYCDALSIDHNRCRRALIKLYKCDSSHMCDICGRTFKKWISRIHHRNCKRKKVYIHNDIDRLHLLKERMRIRELQILEIAKMKKRDYSDPNKVMETLWKNEELIIIPQKAPSQPSVSMTLVSNTQLTSTNAQPIINNSQIIKSANTFGSASVTVSSQNTVIFPNNTLRSESNVKSITISQISAPNVITTSTSTSIVPPNKSCIQLAVSPQTTTVQSINNLNVSPSHIINTTAIQPKTFLTPIRVVPIANLISPPSLLHRTQGIPKFCIVAEKTAPVTTSNSPSVQPTVAAVVNTATVNTPKSLTHVPIPKIHKSKLKKKKKSFFCDYCSKYITTDWYFKVHIAKHKGQKLFFCNFCDESFSNNYDMKKHITNQHTDQKELACDKCNYTCTSLAAFKSHIQTHAISSILNKVDSKKQKKSELLKKLENKVNHKLIHNSYERKIKRIKCDTSNSQKQQHNKEKHNNKNLSAINRDNNAKTKGFNPFVSVKKIEPENFKQESSITSR</sequence>
<dbReference type="PANTHER" id="PTHR24388:SF54">
    <property type="entry name" value="PROTEIN ESCARGOT"/>
    <property type="match status" value="1"/>
</dbReference>
<evidence type="ECO:0000256" key="6">
    <source>
        <dbReference type="ARBA" id="ARBA00023125"/>
    </source>
</evidence>
<reference evidence="12 13" key="1">
    <citation type="submission" date="2020-02" db="EMBL/GenBank/DDBJ databases">
        <title>Relaxed selection underlies rapid genomic changes in the transitions from sociality to social parasitism in ants.</title>
        <authorList>
            <person name="Bi X."/>
        </authorList>
    </citation>
    <scope>NUCLEOTIDE SEQUENCE [LARGE SCALE GENOMIC DNA]</scope>
    <source>
        <strain evidence="12">BGI-DK2014b</strain>
        <tissue evidence="12">Whole body</tissue>
    </source>
</reference>
<dbReference type="InterPro" id="IPR013087">
    <property type="entry name" value="Znf_C2H2_type"/>
</dbReference>
<feature type="non-terminal residue" evidence="12">
    <location>
        <position position="1"/>
    </location>
</feature>
<dbReference type="InterPro" id="IPR036236">
    <property type="entry name" value="Znf_C2H2_sf"/>
</dbReference>
<dbReference type="GO" id="GO:0000978">
    <property type="term" value="F:RNA polymerase II cis-regulatory region sequence-specific DNA binding"/>
    <property type="evidence" value="ECO:0007669"/>
    <property type="project" value="TreeGrafter"/>
</dbReference>
<dbReference type="GO" id="GO:0008270">
    <property type="term" value="F:zinc ion binding"/>
    <property type="evidence" value="ECO:0007669"/>
    <property type="project" value="UniProtKB-KW"/>
</dbReference>
<evidence type="ECO:0000256" key="9">
    <source>
        <dbReference type="PROSITE-ProRule" id="PRU00042"/>
    </source>
</evidence>
<keyword evidence="13" id="KW-1185">Reference proteome</keyword>
<proteinExistence type="inferred from homology"/>
<dbReference type="SUPFAM" id="SSF57667">
    <property type="entry name" value="beta-beta-alpha zinc fingers"/>
    <property type="match status" value="2"/>
</dbReference>
<keyword evidence="3" id="KW-0677">Repeat</keyword>
<evidence type="ECO:0000256" key="5">
    <source>
        <dbReference type="ARBA" id="ARBA00022833"/>
    </source>
</evidence>
<dbReference type="GO" id="GO:0005634">
    <property type="term" value="C:nucleus"/>
    <property type="evidence" value="ECO:0007669"/>
    <property type="project" value="UniProtKB-SubCell"/>
</dbReference>
<feature type="region of interest" description="Disordered" evidence="10">
    <location>
        <begin position="617"/>
        <end position="636"/>
    </location>
</feature>
<evidence type="ECO:0000313" key="12">
    <source>
        <dbReference type="EMBL" id="KAG5338444.1"/>
    </source>
</evidence>
<dbReference type="Gene3D" id="3.30.160.60">
    <property type="entry name" value="Classic Zinc Finger"/>
    <property type="match status" value="1"/>
</dbReference>
<organism evidence="12 13">
    <name type="scientific">Acromyrmex heyeri</name>
    <dbReference type="NCBI Taxonomy" id="230685"/>
    <lineage>
        <taxon>Eukaryota</taxon>
        <taxon>Metazoa</taxon>
        <taxon>Ecdysozoa</taxon>
        <taxon>Arthropoda</taxon>
        <taxon>Hexapoda</taxon>
        <taxon>Insecta</taxon>
        <taxon>Pterygota</taxon>
        <taxon>Neoptera</taxon>
        <taxon>Endopterygota</taxon>
        <taxon>Hymenoptera</taxon>
        <taxon>Apocrita</taxon>
        <taxon>Aculeata</taxon>
        <taxon>Formicoidea</taxon>
        <taxon>Formicidae</taxon>
        <taxon>Myrmicinae</taxon>
        <taxon>Acromyrmex</taxon>
    </lineage>
</organism>
<comment type="subcellular location">
    <subcellularLocation>
        <location evidence="1">Nucleus</location>
    </subcellularLocation>
</comment>
<evidence type="ECO:0000313" key="13">
    <source>
        <dbReference type="Proteomes" id="UP000670152"/>
    </source>
</evidence>
<dbReference type="PROSITE" id="PS50157">
    <property type="entry name" value="ZINC_FINGER_C2H2_2"/>
    <property type="match status" value="2"/>
</dbReference>
<evidence type="ECO:0000256" key="2">
    <source>
        <dbReference type="ARBA" id="ARBA00022723"/>
    </source>
</evidence>
<keyword evidence="6" id="KW-0238">DNA-binding</keyword>
<dbReference type="InterPro" id="IPR050527">
    <property type="entry name" value="Snail/Krueppel_Znf"/>
</dbReference>
<dbReference type="PROSITE" id="PS00028">
    <property type="entry name" value="ZINC_FINGER_C2H2_1"/>
    <property type="match status" value="3"/>
</dbReference>
<keyword evidence="2" id="KW-0479">Metal-binding</keyword>
<feature type="non-terminal residue" evidence="12">
    <location>
        <position position="673"/>
    </location>
</feature>
<dbReference type="OrthoDB" id="8922241at2759"/>
<dbReference type="AlphaFoldDB" id="A0A836K8M5"/>
<feature type="domain" description="C2H2-type" evidence="11">
    <location>
        <begin position="492"/>
        <end position="519"/>
    </location>
</feature>
<evidence type="ECO:0000259" key="11">
    <source>
        <dbReference type="PROSITE" id="PS50157"/>
    </source>
</evidence>
<gene>
    <name evidence="12" type="primary">Drl_0</name>
    <name evidence="12" type="ORF">G6Z77_0007595</name>
</gene>
<comment type="similarity">
    <text evidence="8">Belongs to the snail C2H2-type zinc-finger protein family.</text>
</comment>
<evidence type="ECO:0000256" key="3">
    <source>
        <dbReference type="ARBA" id="ARBA00022737"/>
    </source>
</evidence>
<dbReference type="Pfam" id="PF00096">
    <property type="entry name" value="zf-C2H2"/>
    <property type="match status" value="1"/>
</dbReference>
<dbReference type="Proteomes" id="UP000670152">
    <property type="component" value="Unassembled WGS sequence"/>
</dbReference>
<accession>A0A836K8M5</accession>
<protein>
    <submittedName>
        <fullName evidence="12">DRL protein</fullName>
    </submittedName>
</protein>
<evidence type="ECO:0000256" key="10">
    <source>
        <dbReference type="SAM" id="MobiDB-lite"/>
    </source>
</evidence>
<dbReference type="GO" id="GO:0000981">
    <property type="term" value="F:DNA-binding transcription factor activity, RNA polymerase II-specific"/>
    <property type="evidence" value="ECO:0007669"/>
    <property type="project" value="TreeGrafter"/>
</dbReference>